<gene>
    <name evidence="2" type="ORF">LTR16_006473</name>
</gene>
<evidence type="ECO:0000256" key="1">
    <source>
        <dbReference type="SAM" id="MobiDB-lite"/>
    </source>
</evidence>
<sequence length="85" mass="9554">LDIASPADSTASVETPSDRVQESWVENIRVIEALRAFIKDRLEKQEYDEDDEEEGERRGVSNEEEAEKGTSVDEVSYPTLRPIGA</sequence>
<feature type="region of interest" description="Disordered" evidence="1">
    <location>
        <begin position="1"/>
        <end position="20"/>
    </location>
</feature>
<proteinExistence type="predicted"/>
<organism evidence="2 3">
    <name type="scientific">Cryomyces antarcticus</name>
    <dbReference type="NCBI Taxonomy" id="329879"/>
    <lineage>
        <taxon>Eukaryota</taxon>
        <taxon>Fungi</taxon>
        <taxon>Dikarya</taxon>
        <taxon>Ascomycota</taxon>
        <taxon>Pezizomycotina</taxon>
        <taxon>Dothideomycetes</taxon>
        <taxon>Dothideomycetes incertae sedis</taxon>
        <taxon>Cryomyces</taxon>
    </lineage>
</organism>
<reference evidence="2 3" key="1">
    <citation type="submission" date="2023-08" db="EMBL/GenBank/DDBJ databases">
        <title>Black Yeasts Isolated from many extreme environments.</title>
        <authorList>
            <person name="Coleine C."/>
            <person name="Stajich J.E."/>
            <person name="Selbmann L."/>
        </authorList>
    </citation>
    <scope>NUCLEOTIDE SEQUENCE [LARGE SCALE GENOMIC DNA]</scope>
    <source>
        <strain evidence="2 3">CCFEE 536</strain>
    </source>
</reference>
<feature type="non-terminal residue" evidence="2">
    <location>
        <position position="1"/>
    </location>
</feature>
<evidence type="ECO:0000313" key="3">
    <source>
        <dbReference type="Proteomes" id="UP001357485"/>
    </source>
</evidence>
<name>A0ABR0LVT5_9PEZI</name>
<dbReference type="Proteomes" id="UP001357485">
    <property type="component" value="Unassembled WGS sequence"/>
</dbReference>
<comment type="caution">
    <text evidence="2">The sequence shown here is derived from an EMBL/GenBank/DDBJ whole genome shotgun (WGS) entry which is preliminary data.</text>
</comment>
<dbReference type="EMBL" id="JAVRRA010009423">
    <property type="protein sequence ID" value="KAK5248425.1"/>
    <property type="molecule type" value="Genomic_DNA"/>
</dbReference>
<feature type="compositionally biased region" description="Basic and acidic residues" evidence="1">
    <location>
        <begin position="55"/>
        <end position="71"/>
    </location>
</feature>
<accession>A0ABR0LVT5</accession>
<keyword evidence="3" id="KW-1185">Reference proteome</keyword>
<evidence type="ECO:0000313" key="2">
    <source>
        <dbReference type="EMBL" id="KAK5248425.1"/>
    </source>
</evidence>
<protein>
    <submittedName>
        <fullName evidence="2">Uncharacterized protein</fullName>
    </submittedName>
</protein>
<feature type="region of interest" description="Disordered" evidence="1">
    <location>
        <begin position="42"/>
        <end position="85"/>
    </location>
</feature>